<accession>A0A2V3PI52</accession>
<reference evidence="3 4" key="1">
    <citation type="submission" date="2018-03" db="EMBL/GenBank/DDBJ databases">
        <title>Genomic Encyclopedia of Archaeal and Bacterial Type Strains, Phase II (KMG-II): from individual species to whole genera.</title>
        <authorList>
            <person name="Goeker M."/>
        </authorList>
    </citation>
    <scope>NUCLEOTIDE SEQUENCE [LARGE SCALE GENOMIC DNA]</scope>
    <source>
        <strain evidence="3 4">DSM 100214</strain>
    </source>
</reference>
<feature type="domain" description="Flavodoxin-like fold" evidence="2">
    <location>
        <begin position="1"/>
        <end position="170"/>
    </location>
</feature>
<dbReference type="Pfam" id="PF02525">
    <property type="entry name" value="Flavodoxin_2"/>
    <property type="match status" value="1"/>
</dbReference>
<dbReference type="SUPFAM" id="SSF52218">
    <property type="entry name" value="Flavoproteins"/>
    <property type="match status" value="1"/>
</dbReference>
<dbReference type="OrthoDB" id="652200at2"/>
<protein>
    <submittedName>
        <fullName evidence="3">Putative NADPH-quinone reductase</fullName>
    </submittedName>
</protein>
<dbReference type="EMBL" id="QICL01000042">
    <property type="protein sequence ID" value="PXV58882.1"/>
    <property type="molecule type" value="Genomic_DNA"/>
</dbReference>
<proteinExistence type="predicted"/>
<evidence type="ECO:0000313" key="4">
    <source>
        <dbReference type="Proteomes" id="UP000247973"/>
    </source>
</evidence>
<keyword evidence="1" id="KW-0560">Oxidoreductase</keyword>
<dbReference type="GO" id="GO:0010181">
    <property type="term" value="F:FMN binding"/>
    <property type="evidence" value="ECO:0007669"/>
    <property type="project" value="TreeGrafter"/>
</dbReference>
<dbReference type="InterPro" id="IPR003680">
    <property type="entry name" value="Flavodoxin_fold"/>
</dbReference>
<dbReference type="GO" id="GO:0009055">
    <property type="term" value="F:electron transfer activity"/>
    <property type="evidence" value="ECO:0007669"/>
    <property type="project" value="TreeGrafter"/>
</dbReference>
<dbReference type="InterPro" id="IPR046980">
    <property type="entry name" value="KefG/KefF"/>
</dbReference>
<evidence type="ECO:0000313" key="3">
    <source>
        <dbReference type="EMBL" id="PXV58882.1"/>
    </source>
</evidence>
<dbReference type="Proteomes" id="UP000247973">
    <property type="component" value="Unassembled WGS sequence"/>
</dbReference>
<dbReference type="RefSeq" id="WP_110312515.1">
    <property type="nucleotide sequence ID" value="NZ_QICL01000042.1"/>
</dbReference>
<dbReference type="PANTHER" id="PTHR47307">
    <property type="entry name" value="GLUTATHIONE-REGULATED POTASSIUM-EFFLUX SYSTEM ANCILLARY PROTEIN KEFG"/>
    <property type="match status" value="1"/>
</dbReference>
<name>A0A2V3PI52_9BACT</name>
<organism evidence="3 4">
    <name type="scientific">Dysgonomonas alginatilytica</name>
    <dbReference type="NCBI Taxonomy" id="1605892"/>
    <lineage>
        <taxon>Bacteria</taxon>
        <taxon>Pseudomonadati</taxon>
        <taxon>Bacteroidota</taxon>
        <taxon>Bacteroidia</taxon>
        <taxon>Bacteroidales</taxon>
        <taxon>Dysgonomonadaceae</taxon>
        <taxon>Dysgonomonas</taxon>
    </lineage>
</organism>
<evidence type="ECO:0000256" key="1">
    <source>
        <dbReference type="ARBA" id="ARBA00023002"/>
    </source>
</evidence>
<dbReference type="GO" id="GO:0003955">
    <property type="term" value="F:NAD(P)H dehydrogenase (quinone) activity"/>
    <property type="evidence" value="ECO:0007669"/>
    <property type="project" value="TreeGrafter"/>
</dbReference>
<keyword evidence="4" id="KW-1185">Reference proteome</keyword>
<evidence type="ECO:0000259" key="2">
    <source>
        <dbReference type="Pfam" id="PF02525"/>
    </source>
</evidence>
<dbReference type="AlphaFoldDB" id="A0A2V3PI52"/>
<dbReference type="PANTHER" id="PTHR47307:SF1">
    <property type="entry name" value="GLUTATHIONE-REGULATED POTASSIUM-EFFLUX SYSTEM ANCILLARY PROTEIN KEFG"/>
    <property type="match status" value="1"/>
</dbReference>
<gene>
    <name evidence="3" type="ORF">CLV62_14229</name>
</gene>
<sequence>MKKLIIVSHPNIQDSVINKRWVKELEKYPEQFTVHNIYNTYPDGKIDIEREQKLIEAHNTLILQYPLYWFNCPPLLKQWLDDVFTYGWAYGSTGNKMKDKKIALAISAGIEEEDFQEKGTWKVTIEQLILPFKTTALYTKSDFRGHFVLYNSHDALHAGTLEKSTEDYIQFALNV</sequence>
<dbReference type="Gene3D" id="3.40.50.360">
    <property type="match status" value="1"/>
</dbReference>
<comment type="caution">
    <text evidence="3">The sequence shown here is derived from an EMBL/GenBank/DDBJ whole genome shotgun (WGS) entry which is preliminary data.</text>
</comment>
<dbReference type="InterPro" id="IPR029039">
    <property type="entry name" value="Flavoprotein-like_sf"/>
</dbReference>